<keyword evidence="3" id="KW-1185">Reference proteome</keyword>
<dbReference type="SUPFAM" id="SSF50475">
    <property type="entry name" value="FMN-binding split barrel"/>
    <property type="match status" value="1"/>
</dbReference>
<dbReference type="Pfam" id="PF01243">
    <property type="entry name" value="PNPOx_N"/>
    <property type="match status" value="1"/>
</dbReference>
<evidence type="ECO:0000313" key="3">
    <source>
        <dbReference type="Proteomes" id="UP000284109"/>
    </source>
</evidence>
<reference evidence="2 3" key="1">
    <citation type="submission" date="2018-07" db="EMBL/GenBank/DDBJ databases">
        <title>Genome sequences of six Lactobacillus spp. isolated from bumble bee guts.</title>
        <authorList>
            <person name="Motta E.V.S."/>
            <person name="Moran N.A."/>
        </authorList>
    </citation>
    <scope>NUCLEOTIDE SEQUENCE [LARGE SCALE GENOMIC DNA]</scope>
    <source>
        <strain evidence="2 3">BI-1.1</strain>
    </source>
</reference>
<proteinExistence type="predicted"/>
<evidence type="ECO:0000313" key="2">
    <source>
        <dbReference type="EMBL" id="RHW51978.1"/>
    </source>
</evidence>
<name>A0A347SPQ8_9LACO</name>
<sequence length="133" mass="15012">MQSLTEEMKTMIGEQFAFLATVDKDGYPKVGPKGSLHVLDDQHLVYYEHTFRHAYNNIISNGRVAVAVADKKAQKGFRFEGVAHLHENDEVTEKLLPKPVIERFNRGAVVIIDIQSIYKLDNTLEAGTRIAEN</sequence>
<dbReference type="KEGG" id="lbm:DS830_00165"/>
<evidence type="ECO:0000259" key="1">
    <source>
        <dbReference type="Pfam" id="PF01243"/>
    </source>
</evidence>
<dbReference type="EMBL" id="QOCR01000001">
    <property type="protein sequence ID" value="RHW51978.1"/>
    <property type="molecule type" value="Genomic_DNA"/>
</dbReference>
<feature type="domain" description="Pyridoxamine 5'-phosphate oxidase N-terminal" evidence="1">
    <location>
        <begin position="4"/>
        <end position="104"/>
    </location>
</feature>
<dbReference type="OrthoDB" id="6196741at2"/>
<dbReference type="Proteomes" id="UP000284109">
    <property type="component" value="Unassembled WGS sequence"/>
</dbReference>
<dbReference type="InterPro" id="IPR012349">
    <property type="entry name" value="Split_barrel_FMN-bd"/>
</dbReference>
<dbReference type="Gene3D" id="2.30.110.10">
    <property type="entry name" value="Electron Transport, Fmn-binding Protein, Chain A"/>
    <property type="match status" value="1"/>
</dbReference>
<dbReference type="AlphaFoldDB" id="A0A347SPQ8"/>
<dbReference type="PANTHER" id="PTHR40660:SF1">
    <property type="entry name" value="5'-PHOSPHATE OXIDASE PUTATIVE DOMAIN-CONTAINING PROTEIN-RELATED"/>
    <property type="match status" value="1"/>
</dbReference>
<organism evidence="2 3">
    <name type="scientific">Bombilactobacillus bombi</name>
    <dbReference type="NCBI Taxonomy" id="1303590"/>
    <lineage>
        <taxon>Bacteria</taxon>
        <taxon>Bacillati</taxon>
        <taxon>Bacillota</taxon>
        <taxon>Bacilli</taxon>
        <taxon>Lactobacillales</taxon>
        <taxon>Lactobacillaceae</taxon>
        <taxon>Bombilactobacillus</taxon>
    </lineage>
</organism>
<accession>A0A347SPQ8</accession>
<protein>
    <submittedName>
        <fullName evidence="2">Pyridoxamine 5'-phosphate oxidase family protein</fullName>
    </submittedName>
</protein>
<comment type="caution">
    <text evidence="2">The sequence shown here is derived from an EMBL/GenBank/DDBJ whole genome shotgun (WGS) entry which is preliminary data.</text>
</comment>
<dbReference type="RefSeq" id="WP_118899611.1">
    <property type="nucleotide sequence ID" value="NZ_CP031513.1"/>
</dbReference>
<dbReference type="InterPro" id="IPR011576">
    <property type="entry name" value="Pyridox_Oxase_N"/>
</dbReference>
<gene>
    <name evidence="2" type="ORF">DS831_01210</name>
</gene>
<dbReference type="PANTHER" id="PTHR40660">
    <property type="entry name" value="5'-PHOSPHATE OXIDASE PUTATIVE DOMAIN-CONTAINING PROTEIN-RELATED"/>
    <property type="match status" value="1"/>
</dbReference>